<dbReference type="BioCyc" id="RHOM585394:G1H02-105-MONOMER"/>
<dbReference type="KEGG" id="rho:RHOM_00480"/>
<dbReference type="CDD" id="cd02800">
    <property type="entry name" value="tRNA_bind_EcMetRS_like"/>
    <property type="match status" value="1"/>
</dbReference>
<keyword evidence="14" id="KW-0862">Zinc</keyword>
<dbReference type="FunFam" id="1.10.730.10:FF:000026">
    <property type="entry name" value="Methionine--tRNA ligase"/>
    <property type="match status" value="1"/>
</dbReference>
<dbReference type="GO" id="GO:0006431">
    <property type="term" value="P:methionyl-tRNA aminoacylation"/>
    <property type="evidence" value="ECO:0007669"/>
    <property type="project" value="UniProtKB-UniRule"/>
</dbReference>
<dbReference type="PROSITE" id="PS50886">
    <property type="entry name" value="TRBD"/>
    <property type="match status" value="1"/>
</dbReference>
<proteinExistence type="inferred from homology"/>
<evidence type="ECO:0000256" key="5">
    <source>
        <dbReference type="ARBA" id="ARBA00022490"/>
    </source>
</evidence>
<dbReference type="Gene3D" id="2.170.220.10">
    <property type="match status" value="1"/>
</dbReference>
<dbReference type="SUPFAM" id="SSF52374">
    <property type="entry name" value="Nucleotidylyl transferase"/>
    <property type="match status" value="1"/>
</dbReference>
<comment type="function">
    <text evidence="1 14">Is required not only for elongation of protein synthesis but also for the initiation of all mRNA translation through initiator tRNA(fMet) aminoacylation.</text>
</comment>
<dbReference type="InterPro" id="IPR014729">
    <property type="entry name" value="Rossmann-like_a/b/a_fold"/>
</dbReference>
<feature type="binding site" evidence="14">
    <location>
        <position position="132"/>
    </location>
    <ligand>
        <name>Zn(2+)</name>
        <dbReference type="ChEBI" id="CHEBI:29105"/>
    </ligand>
</feature>
<dbReference type="GO" id="GO:0005737">
    <property type="term" value="C:cytoplasm"/>
    <property type="evidence" value="ECO:0007669"/>
    <property type="project" value="UniProtKB-SubCell"/>
</dbReference>
<dbReference type="RefSeq" id="WP_014078317.1">
    <property type="nucleotide sequence ID" value="NC_015977.1"/>
</dbReference>
<dbReference type="Pfam" id="PF01588">
    <property type="entry name" value="tRNA_bind"/>
    <property type="match status" value="1"/>
</dbReference>
<dbReference type="FunFam" id="2.40.50.140:FF:000042">
    <property type="entry name" value="Methionine--tRNA ligase"/>
    <property type="match status" value="1"/>
</dbReference>
<dbReference type="InterPro" id="IPR012340">
    <property type="entry name" value="NA-bd_OB-fold"/>
</dbReference>
<keyword evidence="6 14" id="KW-0820">tRNA-binding</keyword>
<dbReference type="PRINTS" id="PR01041">
    <property type="entry name" value="TRNASYNTHMET"/>
</dbReference>
<dbReference type="GO" id="GO:0000049">
    <property type="term" value="F:tRNA binding"/>
    <property type="evidence" value="ECO:0007669"/>
    <property type="project" value="UniProtKB-UniRule"/>
</dbReference>
<dbReference type="GO" id="GO:0046872">
    <property type="term" value="F:metal ion binding"/>
    <property type="evidence" value="ECO:0007669"/>
    <property type="project" value="UniProtKB-KW"/>
</dbReference>
<accession>G2SZ65</accession>
<evidence type="ECO:0000256" key="8">
    <source>
        <dbReference type="ARBA" id="ARBA00022741"/>
    </source>
</evidence>
<comment type="cofactor">
    <cofactor evidence="14">
        <name>Zn(2+)</name>
        <dbReference type="ChEBI" id="CHEBI:29105"/>
    </cofactor>
    <text evidence="14">Binds 1 zinc ion per subunit.</text>
</comment>
<feature type="binding site" evidence="14">
    <location>
        <position position="129"/>
    </location>
    <ligand>
        <name>Zn(2+)</name>
        <dbReference type="ChEBI" id="CHEBI:29105"/>
    </ligand>
</feature>
<evidence type="ECO:0000313" key="17">
    <source>
        <dbReference type="Proteomes" id="UP000008178"/>
    </source>
</evidence>
<evidence type="ECO:0000256" key="4">
    <source>
        <dbReference type="ARBA" id="ARBA00011738"/>
    </source>
</evidence>
<feature type="domain" description="TRNA-binding" evidence="15">
    <location>
        <begin position="564"/>
        <end position="665"/>
    </location>
</feature>
<keyword evidence="17" id="KW-1185">Reference proteome</keyword>
<evidence type="ECO:0000256" key="2">
    <source>
        <dbReference type="ARBA" id="ARBA00004496"/>
    </source>
</evidence>
<evidence type="ECO:0000256" key="9">
    <source>
        <dbReference type="ARBA" id="ARBA00022840"/>
    </source>
</evidence>
<dbReference type="PANTHER" id="PTHR43326:SF1">
    <property type="entry name" value="METHIONINE--TRNA LIGASE, MITOCHONDRIAL"/>
    <property type="match status" value="1"/>
</dbReference>
<keyword evidence="12 14" id="KW-0030">Aminoacyl-tRNA synthetase</keyword>
<dbReference type="CDD" id="cd00814">
    <property type="entry name" value="MetRS_core"/>
    <property type="match status" value="1"/>
</dbReference>
<evidence type="ECO:0000256" key="3">
    <source>
        <dbReference type="ARBA" id="ARBA00006590"/>
    </source>
</evidence>
<dbReference type="PANTHER" id="PTHR43326">
    <property type="entry name" value="METHIONYL-TRNA SYNTHETASE"/>
    <property type="match status" value="1"/>
</dbReference>
<evidence type="ECO:0000313" key="16">
    <source>
        <dbReference type="EMBL" id="AEN95223.1"/>
    </source>
</evidence>
<dbReference type="NCBIfam" id="NF008900">
    <property type="entry name" value="PRK12267.1"/>
    <property type="match status" value="1"/>
</dbReference>
<protein>
    <recommendedName>
        <fullName evidence="14">Methionine--tRNA ligase</fullName>
        <ecNumber evidence="14">6.1.1.10</ecNumber>
    </recommendedName>
    <alternativeName>
        <fullName evidence="14">Methionyl-tRNA synthetase</fullName>
        <shortName evidence="14">MetRS</shortName>
    </alternativeName>
</protein>
<dbReference type="InterPro" id="IPR023457">
    <property type="entry name" value="Met-tRNA_synth_2"/>
</dbReference>
<dbReference type="Proteomes" id="UP000008178">
    <property type="component" value="Chromosome"/>
</dbReference>
<dbReference type="SUPFAM" id="SSF50249">
    <property type="entry name" value="Nucleic acid-binding proteins"/>
    <property type="match status" value="1"/>
</dbReference>
<keyword evidence="7 14" id="KW-0436">Ligase</keyword>
<keyword evidence="14" id="KW-0479">Metal-binding</keyword>
<keyword evidence="5 14" id="KW-0963">Cytoplasm</keyword>
<keyword evidence="11 14" id="KW-0648">Protein biosynthesis</keyword>
<dbReference type="AlphaFoldDB" id="G2SZ65"/>
<reference evidence="16 17" key="1">
    <citation type="journal article" date="2015" name="Genome Announc.">
        <title>Complete genome sequence of the human gut symbiont Roseburia hominis.</title>
        <authorList>
            <person name="Travis A.J."/>
            <person name="Kelly D."/>
            <person name="Flint H.J."/>
            <person name="Aminov R.I."/>
        </authorList>
    </citation>
    <scope>NUCLEOTIDE SEQUENCE [LARGE SCALE GENOMIC DNA]</scope>
    <source>
        <strain evidence="17">DSM 16839 / JCM 17582 / NCIMB 14029 / A2-183</strain>
    </source>
</reference>
<feature type="binding site" evidence="14">
    <location>
        <position position="146"/>
    </location>
    <ligand>
        <name>Zn(2+)</name>
        <dbReference type="ChEBI" id="CHEBI:29105"/>
    </ligand>
</feature>
<feature type="short sequence motif" description="'HIGH' region" evidence="14">
    <location>
        <begin position="14"/>
        <end position="24"/>
    </location>
</feature>
<dbReference type="NCBIfam" id="TIGR00398">
    <property type="entry name" value="metG"/>
    <property type="match status" value="1"/>
</dbReference>
<evidence type="ECO:0000256" key="13">
    <source>
        <dbReference type="ARBA" id="ARBA00047364"/>
    </source>
</evidence>
<dbReference type="HOGENOM" id="CLU_009710_9_4_9"/>
<dbReference type="InterPro" id="IPR033911">
    <property type="entry name" value="MetRS_core"/>
</dbReference>
<evidence type="ECO:0000256" key="6">
    <source>
        <dbReference type="ARBA" id="ARBA00022555"/>
    </source>
</evidence>
<comment type="catalytic activity">
    <reaction evidence="13 14">
        <text>tRNA(Met) + L-methionine + ATP = L-methionyl-tRNA(Met) + AMP + diphosphate</text>
        <dbReference type="Rhea" id="RHEA:13481"/>
        <dbReference type="Rhea" id="RHEA-COMP:9667"/>
        <dbReference type="Rhea" id="RHEA-COMP:9698"/>
        <dbReference type="ChEBI" id="CHEBI:30616"/>
        <dbReference type="ChEBI" id="CHEBI:33019"/>
        <dbReference type="ChEBI" id="CHEBI:57844"/>
        <dbReference type="ChEBI" id="CHEBI:78442"/>
        <dbReference type="ChEBI" id="CHEBI:78530"/>
        <dbReference type="ChEBI" id="CHEBI:456215"/>
        <dbReference type="EC" id="6.1.1.10"/>
    </reaction>
</comment>
<gene>
    <name evidence="14" type="primary">metG</name>
    <name evidence="16" type="ordered locus">RHOM_00480</name>
</gene>
<dbReference type="EC" id="6.1.1.10" evidence="14"/>
<dbReference type="STRING" id="585394.RHOM_00480"/>
<dbReference type="EMBL" id="CP003040">
    <property type="protein sequence ID" value="AEN95223.1"/>
    <property type="molecule type" value="Genomic_DNA"/>
</dbReference>
<dbReference type="Pfam" id="PF09334">
    <property type="entry name" value="tRNA-synt_1g"/>
    <property type="match status" value="2"/>
</dbReference>
<evidence type="ECO:0000256" key="11">
    <source>
        <dbReference type="ARBA" id="ARBA00022917"/>
    </source>
</evidence>
<evidence type="ECO:0000259" key="15">
    <source>
        <dbReference type="PROSITE" id="PS50886"/>
    </source>
</evidence>
<dbReference type="FunFam" id="2.170.220.10:FF:000002">
    <property type="entry name" value="Methionine--tRNA ligase"/>
    <property type="match status" value="1"/>
</dbReference>
<comment type="subunit">
    <text evidence="4 14">Homodimer.</text>
</comment>
<dbReference type="SUPFAM" id="SSF47323">
    <property type="entry name" value="Anticodon-binding domain of a subclass of class I aminoacyl-tRNA synthetases"/>
    <property type="match status" value="1"/>
</dbReference>
<name>G2SZ65_ROSHA</name>
<dbReference type="OrthoDB" id="9810191at2"/>
<comment type="similarity">
    <text evidence="3 14">Belongs to the class-I aminoacyl-tRNA synthetase family. MetG type 2A subfamily.</text>
</comment>
<keyword evidence="9 14" id="KW-0067">ATP-binding</keyword>
<dbReference type="InterPro" id="IPR009080">
    <property type="entry name" value="tRNAsynth_Ia_anticodon-bd"/>
</dbReference>
<dbReference type="Pfam" id="PF19303">
    <property type="entry name" value="Anticodon_3"/>
    <property type="match status" value="1"/>
</dbReference>
<dbReference type="InterPro" id="IPR014758">
    <property type="entry name" value="Met-tRNA_synth"/>
</dbReference>
<dbReference type="GO" id="GO:0005524">
    <property type="term" value="F:ATP binding"/>
    <property type="evidence" value="ECO:0007669"/>
    <property type="project" value="UniProtKB-UniRule"/>
</dbReference>
<dbReference type="InterPro" id="IPR002547">
    <property type="entry name" value="tRNA-bd_dom"/>
</dbReference>
<keyword evidence="8 14" id="KW-0547">Nucleotide-binding</keyword>
<dbReference type="GO" id="GO:0004825">
    <property type="term" value="F:methionine-tRNA ligase activity"/>
    <property type="evidence" value="ECO:0007669"/>
    <property type="project" value="UniProtKB-UniRule"/>
</dbReference>
<dbReference type="Gene3D" id="3.40.50.620">
    <property type="entry name" value="HUPs"/>
    <property type="match status" value="1"/>
</dbReference>
<dbReference type="HAMAP" id="MF_01228">
    <property type="entry name" value="Met_tRNA_synth_type2"/>
    <property type="match status" value="1"/>
</dbReference>
<evidence type="ECO:0000256" key="10">
    <source>
        <dbReference type="ARBA" id="ARBA00022884"/>
    </source>
</evidence>
<organism evidence="16 17">
    <name type="scientific">Roseburia hominis (strain DSM 16839 / JCM 17582 / NCIMB 14029 / A2-183)</name>
    <dbReference type="NCBI Taxonomy" id="585394"/>
    <lineage>
        <taxon>Bacteria</taxon>
        <taxon>Bacillati</taxon>
        <taxon>Bacillota</taxon>
        <taxon>Clostridia</taxon>
        <taxon>Lachnospirales</taxon>
        <taxon>Lachnospiraceae</taxon>
        <taxon>Roseburia</taxon>
    </lineage>
</organism>
<dbReference type="InterPro" id="IPR015413">
    <property type="entry name" value="Methionyl/Leucyl_tRNA_Synth"/>
</dbReference>
<keyword evidence="10 14" id="KW-0694">RNA-binding</keyword>
<dbReference type="GeneID" id="93721999"/>
<comment type="caution">
    <text evidence="14">Lacks conserved residue(s) required for the propagation of feature annotation.</text>
</comment>
<evidence type="ECO:0000256" key="7">
    <source>
        <dbReference type="ARBA" id="ARBA00022598"/>
    </source>
</evidence>
<feature type="binding site" evidence="14">
    <location>
        <position position="149"/>
    </location>
    <ligand>
        <name>Zn(2+)</name>
        <dbReference type="ChEBI" id="CHEBI:29105"/>
    </ligand>
</feature>
<evidence type="ECO:0000256" key="14">
    <source>
        <dbReference type="HAMAP-Rule" id="MF_01228"/>
    </source>
</evidence>
<dbReference type="eggNOG" id="COG0143">
    <property type="taxonomic scope" value="Bacteria"/>
</dbReference>
<dbReference type="Gene3D" id="2.40.50.140">
    <property type="entry name" value="Nucleic acid-binding proteins"/>
    <property type="match status" value="1"/>
</dbReference>
<dbReference type="NCBIfam" id="TIGR00399">
    <property type="entry name" value="metG_C_term"/>
    <property type="match status" value="1"/>
</dbReference>
<evidence type="ECO:0000256" key="12">
    <source>
        <dbReference type="ARBA" id="ARBA00023146"/>
    </source>
</evidence>
<comment type="subcellular location">
    <subcellularLocation>
        <location evidence="2 14">Cytoplasm</location>
    </subcellularLocation>
</comment>
<feature type="short sequence motif" description="'KMSKS' region" evidence="14">
    <location>
        <begin position="301"/>
        <end position="305"/>
    </location>
</feature>
<dbReference type="CDD" id="cd07957">
    <property type="entry name" value="Anticodon_Ia_Met"/>
    <property type="match status" value="1"/>
</dbReference>
<dbReference type="InterPro" id="IPR004495">
    <property type="entry name" value="Met-tRNA-synth_bsu_C"/>
</dbReference>
<dbReference type="Gene3D" id="1.10.730.10">
    <property type="entry name" value="Isoleucyl-tRNA Synthetase, Domain 1"/>
    <property type="match status" value="1"/>
</dbReference>
<dbReference type="eggNOG" id="COG0073">
    <property type="taxonomic scope" value="Bacteria"/>
</dbReference>
<sequence length="665" mass="75235">MSDKGKFYMTTAIAYTSGKPHIGNTYEIVLADAIARYKRLEGYDVYFQTGTDEHGQKIQEKAEKAGITPKEYVDNVAGEVKRIWDLMNTSYDNFVRTTDADHEKQVQKIFKKLYDQGDIYKGSYEGLYCTPCESFWTESQLVDGKCPDCGREVKPAKEEAYFFKMSKYADRLIEHINTHPEFIQPVSRKNEMMNNFLLPGLQDLCVSRTSFSWGIPVDFDPKHVVYVWLDALTNYITKIGYDVDGNSSDLFKKNWPADLHLIGKDIIRFHTIYWPIFLMALDLPLPKQVFGHPWLLQGGDKMSKSKGNVIYADDMVDLFGVDATRYFVLHEMPFENDGVITWELVVERFNSDLANILGNLVNRTVSMSNKYFGGVVRSTGVTEDVDEDLKTVVTGARDRVAQKMKDLRVADAISEVFGVFRRCNKYIDETAPWVLAKDEAKSDRLAEVLYNLAESITVGASLLYSFLPETAEKIVAQLHTQLRGFEELNQFGLYENGTKVTGTPEILFARLDAKDVMPKVEAIREAQKKEFEAEQRALGEETPAEEKAEDVIDIEAKEEITYDDFMKLQFQVGEIISCEAVEKSKKLLCSQVRVGSEVKQIVSGIRKYYTPEEMVGKKVMVLVNLKPAKLAGVLSEGMLLCAEDAEGNLALMTPEKPMPAGAEIC</sequence>
<evidence type="ECO:0000256" key="1">
    <source>
        <dbReference type="ARBA" id="ARBA00003314"/>
    </source>
</evidence>
<dbReference type="InterPro" id="IPR041872">
    <property type="entry name" value="Anticodon_Met"/>
</dbReference>